<organism evidence="2 3">
    <name type="scientific">Pyronema omphalodes (strain CBS 100304)</name>
    <name type="common">Pyronema confluens</name>
    <dbReference type="NCBI Taxonomy" id="1076935"/>
    <lineage>
        <taxon>Eukaryota</taxon>
        <taxon>Fungi</taxon>
        <taxon>Dikarya</taxon>
        <taxon>Ascomycota</taxon>
        <taxon>Pezizomycotina</taxon>
        <taxon>Pezizomycetes</taxon>
        <taxon>Pezizales</taxon>
        <taxon>Pyronemataceae</taxon>
        <taxon>Pyronema</taxon>
    </lineage>
</organism>
<feature type="region of interest" description="Disordered" evidence="1">
    <location>
        <begin position="1"/>
        <end position="33"/>
    </location>
</feature>
<dbReference type="AlphaFoldDB" id="U4L147"/>
<proteinExistence type="predicted"/>
<name>U4L147_PYROM</name>
<evidence type="ECO:0000313" key="2">
    <source>
        <dbReference type="EMBL" id="CCX05794.1"/>
    </source>
</evidence>
<reference evidence="2 3" key="1">
    <citation type="journal article" date="2013" name="PLoS Genet.">
        <title>The genome and development-dependent transcriptomes of Pyronema confluens: a window into fungal evolution.</title>
        <authorList>
            <person name="Traeger S."/>
            <person name="Altegoer F."/>
            <person name="Freitag M."/>
            <person name="Gabaldon T."/>
            <person name="Kempken F."/>
            <person name="Kumar A."/>
            <person name="Marcet-Houben M."/>
            <person name="Poggeler S."/>
            <person name="Stajich J.E."/>
            <person name="Nowrousian M."/>
        </authorList>
    </citation>
    <scope>NUCLEOTIDE SEQUENCE [LARGE SCALE GENOMIC DNA]</scope>
    <source>
        <strain evidence="3">CBS 100304</strain>
        <tissue evidence="2">Vegetative mycelium</tissue>
    </source>
</reference>
<evidence type="ECO:0000313" key="3">
    <source>
        <dbReference type="Proteomes" id="UP000018144"/>
    </source>
</evidence>
<dbReference type="Proteomes" id="UP000018144">
    <property type="component" value="Unassembled WGS sequence"/>
</dbReference>
<keyword evidence="3" id="KW-1185">Reference proteome</keyword>
<protein>
    <submittedName>
        <fullName evidence="2">Uncharacterized protein</fullName>
    </submittedName>
</protein>
<gene>
    <name evidence="2" type="ORF">PCON_05381</name>
</gene>
<dbReference type="EMBL" id="HF935273">
    <property type="protein sequence ID" value="CCX05794.1"/>
    <property type="molecule type" value="Genomic_DNA"/>
</dbReference>
<accession>U4L147</accession>
<feature type="compositionally biased region" description="Polar residues" evidence="1">
    <location>
        <begin position="18"/>
        <end position="33"/>
    </location>
</feature>
<evidence type="ECO:0000256" key="1">
    <source>
        <dbReference type="SAM" id="MobiDB-lite"/>
    </source>
</evidence>
<sequence length="33" mass="3583">MKRLSGPGKYPEHARGSSHGQATPHTPSLTRCH</sequence>